<comment type="caution">
    <text evidence="1">The sequence shown here is derived from an EMBL/GenBank/DDBJ whole genome shotgun (WGS) entry which is preliminary data.</text>
</comment>
<proteinExistence type="predicted"/>
<dbReference type="Proteomes" id="UP000789702">
    <property type="component" value="Unassembled WGS sequence"/>
</dbReference>
<dbReference type="EMBL" id="CAJVPU010000276">
    <property type="protein sequence ID" value="CAG8445635.1"/>
    <property type="molecule type" value="Genomic_DNA"/>
</dbReference>
<feature type="non-terminal residue" evidence="1">
    <location>
        <position position="136"/>
    </location>
</feature>
<reference evidence="1" key="1">
    <citation type="submission" date="2021-06" db="EMBL/GenBank/DDBJ databases">
        <authorList>
            <person name="Kallberg Y."/>
            <person name="Tangrot J."/>
            <person name="Rosling A."/>
        </authorList>
    </citation>
    <scope>NUCLEOTIDE SEQUENCE</scope>
    <source>
        <strain evidence="1">IL203A</strain>
    </source>
</reference>
<evidence type="ECO:0000313" key="1">
    <source>
        <dbReference type="EMBL" id="CAG8445635.1"/>
    </source>
</evidence>
<sequence>MAGHTILRTRNRIHSEIARASFAYKKHKPARHHKPTKTECETPTPTNIPCCQPGSPGFQSSGQIHAFASSFTNTFTNTTAQQCCEACFNASNCVEWYFVPNQCFMNSNADTCNNQLTIPINNNSYSNGGIMRCDAD</sequence>
<organism evidence="1 2">
    <name type="scientific">Dentiscutata heterogama</name>
    <dbReference type="NCBI Taxonomy" id="1316150"/>
    <lineage>
        <taxon>Eukaryota</taxon>
        <taxon>Fungi</taxon>
        <taxon>Fungi incertae sedis</taxon>
        <taxon>Mucoromycota</taxon>
        <taxon>Glomeromycotina</taxon>
        <taxon>Glomeromycetes</taxon>
        <taxon>Diversisporales</taxon>
        <taxon>Gigasporaceae</taxon>
        <taxon>Dentiscutata</taxon>
    </lineage>
</organism>
<protein>
    <submittedName>
        <fullName evidence="1">2019_t:CDS:1</fullName>
    </submittedName>
</protein>
<accession>A0ACA9K113</accession>
<keyword evidence="2" id="KW-1185">Reference proteome</keyword>
<evidence type="ECO:0000313" key="2">
    <source>
        <dbReference type="Proteomes" id="UP000789702"/>
    </source>
</evidence>
<gene>
    <name evidence="1" type="ORF">DHETER_LOCUS545</name>
</gene>
<name>A0ACA9K113_9GLOM</name>